<accession>A0A2S7KLF2</accession>
<dbReference type="EMBL" id="MQUA01000014">
    <property type="protein sequence ID" value="PQB03447.1"/>
    <property type="molecule type" value="Genomic_DNA"/>
</dbReference>
<keyword evidence="3" id="KW-1185">Reference proteome</keyword>
<dbReference type="RefSeq" id="WP_104811366.1">
    <property type="nucleotide sequence ID" value="NZ_MQUA01000014.1"/>
</dbReference>
<dbReference type="AlphaFoldDB" id="A0A2S7KLF2"/>
<evidence type="ECO:0000313" key="2">
    <source>
        <dbReference type="EMBL" id="PQB03447.1"/>
    </source>
</evidence>
<keyword evidence="1" id="KW-0732">Signal</keyword>
<proteinExistence type="predicted"/>
<dbReference type="Gene3D" id="2.40.160.10">
    <property type="entry name" value="Porin"/>
    <property type="match status" value="1"/>
</dbReference>
<feature type="chain" id="PRO_5015567854" evidence="1">
    <location>
        <begin position="22"/>
        <end position="433"/>
    </location>
</feature>
<reference evidence="2 3" key="1">
    <citation type="submission" date="2016-11" db="EMBL/GenBank/DDBJ databases">
        <title>Trade-off between light-utilization and light-protection in marine flavobacteria.</title>
        <authorList>
            <person name="Kumagai Y."/>
        </authorList>
    </citation>
    <scope>NUCLEOTIDE SEQUENCE [LARGE SCALE GENOMIC DNA]</scope>
    <source>
        <strain evidence="2 3">ATCC 700397</strain>
    </source>
</reference>
<dbReference type="InterPro" id="IPR023614">
    <property type="entry name" value="Porin_dom_sf"/>
</dbReference>
<gene>
    <name evidence="2" type="ORF">BST83_18850</name>
</gene>
<dbReference type="Proteomes" id="UP000239522">
    <property type="component" value="Unassembled WGS sequence"/>
</dbReference>
<protein>
    <submittedName>
        <fullName evidence="2">Porin</fullName>
    </submittedName>
</protein>
<organism evidence="2 3">
    <name type="scientific">Polaribacter filamentus</name>
    <dbReference type="NCBI Taxonomy" id="53483"/>
    <lineage>
        <taxon>Bacteria</taxon>
        <taxon>Pseudomonadati</taxon>
        <taxon>Bacteroidota</taxon>
        <taxon>Flavobacteriia</taxon>
        <taxon>Flavobacteriales</taxon>
        <taxon>Flavobacteriaceae</taxon>
    </lineage>
</organism>
<dbReference type="OrthoDB" id="5442696at2"/>
<dbReference type="SUPFAM" id="SSF56935">
    <property type="entry name" value="Porins"/>
    <property type="match status" value="1"/>
</dbReference>
<evidence type="ECO:0000313" key="3">
    <source>
        <dbReference type="Proteomes" id="UP000239522"/>
    </source>
</evidence>
<evidence type="ECO:0000256" key="1">
    <source>
        <dbReference type="SAM" id="SignalP"/>
    </source>
</evidence>
<feature type="signal peptide" evidence="1">
    <location>
        <begin position="1"/>
        <end position="21"/>
    </location>
</feature>
<comment type="caution">
    <text evidence="2">The sequence shown here is derived from an EMBL/GenBank/DDBJ whole genome shotgun (WGS) entry which is preliminary data.</text>
</comment>
<name>A0A2S7KLF2_9FLAO</name>
<dbReference type="PROSITE" id="PS51257">
    <property type="entry name" value="PROKAR_LIPOPROTEIN"/>
    <property type="match status" value="1"/>
</dbReference>
<sequence>MKIYRILFAIIGILSCLNAIAQDTELNSYTFGEGIDFDAEKGGKFKLEGYIQPYFESKGYSEVDETANRYRMRRMRLRLSGNSANERFSYRFQVDLAGANEVDDEEGNNYLLDAYIAYDITKRIEVAFGQRATYTDNRELFMNSYALQLVERSRLTSAFASIREFGLFLRGNFKTGNGTYLRPYFALTTGDGPNVFSKDRGGLKIGGRLDFLPFGTFTNFGQFRQADIVRERAPKLAVGVHYSHNNGMSSRRGRESGAIVYLDANNNESLPNYTKYGVDFIFKYLGFSVLGEYINADAFVPANISQRVRIDGSTSTNFDVNGTMNVDSYVRGRMMLGEAYNIQGGYIFKNGVSLDARYTHLIADENSFLNNATFYNRPNYYTIGVTKYLTRSYGAKIQASYTITDGSDGVNTNKGLPTTEDENIFRLILTLAF</sequence>